<feature type="non-terminal residue" evidence="1">
    <location>
        <position position="1"/>
    </location>
</feature>
<protein>
    <submittedName>
        <fullName evidence="1">Uncharacterized protein</fullName>
    </submittedName>
</protein>
<dbReference type="AlphaFoldDB" id="A0A820A3D4"/>
<organism evidence="1 2">
    <name type="scientific">Rotaria sordida</name>
    <dbReference type="NCBI Taxonomy" id="392033"/>
    <lineage>
        <taxon>Eukaryota</taxon>
        <taxon>Metazoa</taxon>
        <taxon>Spiralia</taxon>
        <taxon>Gnathifera</taxon>
        <taxon>Rotifera</taxon>
        <taxon>Eurotatoria</taxon>
        <taxon>Bdelloidea</taxon>
        <taxon>Philodinida</taxon>
        <taxon>Philodinidae</taxon>
        <taxon>Rotaria</taxon>
    </lineage>
</organism>
<accession>A0A820A3D4</accession>
<sequence>SEAAAATAVIITYHGPS</sequence>
<comment type="caution">
    <text evidence="1">The sequence shown here is derived from an EMBL/GenBank/DDBJ whole genome shotgun (WGS) entry which is preliminary data.</text>
</comment>
<evidence type="ECO:0000313" key="2">
    <source>
        <dbReference type="Proteomes" id="UP000663836"/>
    </source>
</evidence>
<dbReference type="Proteomes" id="UP000663836">
    <property type="component" value="Unassembled WGS sequence"/>
</dbReference>
<proteinExistence type="predicted"/>
<gene>
    <name evidence="1" type="ORF">JBS370_LOCUS35669</name>
</gene>
<name>A0A820A3D4_9BILA</name>
<reference evidence="1" key="1">
    <citation type="submission" date="2021-02" db="EMBL/GenBank/DDBJ databases">
        <authorList>
            <person name="Nowell W R."/>
        </authorList>
    </citation>
    <scope>NUCLEOTIDE SEQUENCE</scope>
</reference>
<dbReference type="EMBL" id="CAJOBD010012757">
    <property type="protein sequence ID" value="CAF4184055.1"/>
    <property type="molecule type" value="Genomic_DNA"/>
</dbReference>
<evidence type="ECO:0000313" key="1">
    <source>
        <dbReference type="EMBL" id="CAF4184055.1"/>
    </source>
</evidence>